<dbReference type="RefSeq" id="WP_259625833.1">
    <property type="nucleotide sequence ID" value="NZ_JANYMP010000013.1"/>
</dbReference>
<feature type="modified residue" description="4-aspartylphosphate" evidence="2">
    <location>
        <position position="53"/>
    </location>
</feature>
<dbReference type="Gene3D" id="3.40.50.2300">
    <property type="match status" value="1"/>
</dbReference>
<dbReference type="PANTHER" id="PTHR44591">
    <property type="entry name" value="STRESS RESPONSE REGULATOR PROTEIN 1"/>
    <property type="match status" value="1"/>
</dbReference>
<feature type="domain" description="Response regulatory" evidence="3">
    <location>
        <begin position="3"/>
        <end position="118"/>
    </location>
</feature>
<accession>A0A9X2VQ88</accession>
<evidence type="ECO:0000313" key="4">
    <source>
        <dbReference type="EMBL" id="MCS7480339.1"/>
    </source>
</evidence>
<dbReference type="InterPro" id="IPR050595">
    <property type="entry name" value="Bact_response_regulator"/>
</dbReference>
<keyword evidence="1 2" id="KW-0597">Phosphoprotein</keyword>
<evidence type="ECO:0000313" key="5">
    <source>
        <dbReference type="Proteomes" id="UP001141259"/>
    </source>
</evidence>
<sequence>MKTLLVVDDDPDVLEVLSLSLGFRDGWLVETAGGGEEALRRCLTGGVDAVLLDVEMPGLDGRRTLRALREAAQLGALPVVFITAAPDLESELRELGALAVLSKPFDPLRIADDLALVLDWVA</sequence>
<name>A0A9X2VQ88_9PSEU</name>
<dbReference type="PROSITE" id="PS50110">
    <property type="entry name" value="RESPONSE_REGULATORY"/>
    <property type="match status" value="1"/>
</dbReference>
<protein>
    <submittedName>
        <fullName evidence="4">Response regulator</fullName>
    </submittedName>
</protein>
<dbReference type="AlphaFoldDB" id="A0A9X2VQ88"/>
<dbReference type="PANTHER" id="PTHR44591:SF3">
    <property type="entry name" value="RESPONSE REGULATORY DOMAIN-CONTAINING PROTEIN"/>
    <property type="match status" value="1"/>
</dbReference>
<keyword evidence="5" id="KW-1185">Reference proteome</keyword>
<dbReference type="InterPro" id="IPR011006">
    <property type="entry name" value="CheY-like_superfamily"/>
</dbReference>
<dbReference type="SUPFAM" id="SSF52172">
    <property type="entry name" value="CheY-like"/>
    <property type="match status" value="1"/>
</dbReference>
<dbReference type="EMBL" id="JANYMP010000013">
    <property type="protein sequence ID" value="MCS7480339.1"/>
    <property type="molecule type" value="Genomic_DNA"/>
</dbReference>
<proteinExistence type="predicted"/>
<reference evidence="4" key="1">
    <citation type="submission" date="2022-08" db="EMBL/GenBank/DDBJ databases">
        <authorList>
            <person name="Tistechok S."/>
            <person name="Samborskyy M."/>
            <person name="Roman I."/>
        </authorList>
    </citation>
    <scope>NUCLEOTIDE SEQUENCE</scope>
    <source>
        <strain evidence="4">DSM 103496</strain>
    </source>
</reference>
<gene>
    <name evidence="4" type="ORF">NZH93_26080</name>
</gene>
<dbReference type="InterPro" id="IPR001789">
    <property type="entry name" value="Sig_transdc_resp-reg_receiver"/>
</dbReference>
<dbReference type="SMART" id="SM00448">
    <property type="entry name" value="REC"/>
    <property type="match status" value="1"/>
</dbReference>
<evidence type="ECO:0000256" key="1">
    <source>
        <dbReference type="ARBA" id="ARBA00022553"/>
    </source>
</evidence>
<dbReference type="Pfam" id="PF00072">
    <property type="entry name" value="Response_reg"/>
    <property type="match status" value="1"/>
</dbReference>
<comment type="caution">
    <text evidence="4">The sequence shown here is derived from an EMBL/GenBank/DDBJ whole genome shotgun (WGS) entry which is preliminary data.</text>
</comment>
<evidence type="ECO:0000259" key="3">
    <source>
        <dbReference type="PROSITE" id="PS50110"/>
    </source>
</evidence>
<dbReference type="Proteomes" id="UP001141259">
    <property type="component" value="Unassembled WGS sequence"/>
</dbReference>
<dbReference type="GO" id="GO:0000160">
    <property type="term" value="P:phosphorelay signal transduction system"/>
    <property type="evidence" value="ECO:0007669"/>
    <property type="project" value="InterPro"/>
</dbReference>
<organism evidence="4 5">
    <name type="scientific">Umezawaea endophytica</name>
    <dbReference type="NCBI Taxonomy" id="1654476"/>
    <lineage>
        <taxon>Bacteria</taxon>
        <taxon>Bacillati</taxon>
        <taxon>Actinomycetota</taxon>
        <taxon>Actinomycetes</taxon>
        <taxon>Pseudonocardiales</taxon>
        <taxon>Pseudonocardiaceae</taxon>
        <taxon>Umezawaea</taxon>
    </lineage>
</organism>
<evidence type="ECO:0000256" key="2">
    <source>
        <dbReference type="PROSITE-ProRule" id="PRU00169"/>
    </source>
</evidence>